<keyword evidence="8" id="KW-1185">Reference proteome</keyword>
<protein>
    <recommendedName>
        <fullName evidence="6">Fe2OG dioxygenase domain-containing protein</fullName>
    </recommendedName>
</protein>
<dbReference type="InterPro" id="IPR027443">
    <property type="entry name" value="IPNS-like_sf"/>
</dbReference>
<dbReference type="FunFam" id="2.60.120.330:FF:000018">
    <property type="entry name" value="2-oxoglutarate (2OG) and Fe(II)-dependent oxygenase superfamily protein"/>
    <property type="match status" value="1"/>
</dbReference>
<keyword evidence="5" id="KW-0560">Oxidoreductase</keyword>
<comment type="caution">
    <text evidence="7">The sequence shown here is derived from an EMBL/GenBank/DDBJ whole genome shotgun (WGS) entry which is preliminary data.</text>
</comment>
<dbReference type="Pfam" id="PF03171">
    <property type="entry name" value="2OG-FeII_Oxy"/>
    <property type="match status" value="1"/>
</dbReference>
<dbReference type="AlphaFoldDB" id="A0A6A6MVB8"/>
<keyword evidence="4 5" id="KW-0408">Iron</keyword>
<dbReference type="GO" id="GO:0046872">
    <property type="term" value="F:metal ion binding"/>
    <property type="evidence" value="ECO:0007669"/>
    <property type="project" value="UniProtKB-KW"/>
</dbReference>
<keyword evidence="3" id="KW-0847">Vitamin C</keyword>
<name>A0A6A6MVB8_HEVBR</name>
<dbReference type="SUPFAM" id="SSF51197">
    <property type="entry name" value="Clavaminate synthase-like"/>
    <property type="match status" value="1"/>
</dbReference>
<keyword evidence="2 5" id="KW-0479">Metal-binding</keyword>
<feature type="domain" description="Fe2OG dioxygenase" evidence="6">
    <location>
        <begin position="214"/>
        <end position="314"/>
    </location>
</feature>
<evidence type="ECO:0000313" key="8">
    <source>
        <dbReference type="Proteomes" id="UP000467840"/>
    </source>
</evidence>
<evidence type="ECO:0000256" key="3">
    <source>
        <dbReference type="ARBA" id="ARBA00022896"/>
    </source>
</evidence>
<dbReference type="InterPro" id="IPR044861">
    <property type="entry name" value="IPNS-like_FE2OG_OXY"/>
</dbReference>
<dbReference type="GO" id="GO:0031418">
    <property type="term" value="F:L-ascorbic acid binding"/>
    <property type="evidence" value="ECO:0007669"/>
    <property type="project" value="UniProtKB-KW"/>
</dbReference>
<evidence type="ECO:0000256" key="2">
    <source>
        <dbReference type="ARBA" id="ARBA00022723"/>
    </source>
</evidence>
<dbReference type="PANTHER" id="PTHR47991">
    <property type="entry name" value="OXOGLUTARATE/IRON-DEPENDENT DIOXYGENASE"/>
    <property type="match status" value="1"/>
</dbReference>
<dbReference type="EMBL" id="JAAGAX010000004">
    <property type="protein sequence ID" value="KAF2317124.1"/>
    <property type="molecule type" value="Genomic_DNA"/>
</dbReference>
<evidence type="ECO:0000313" key="7">
    <source>
        <dbReference type="EMBL" id="KAF2317124.1"/>
    </source>
</evidence>
<dbReference type="GO" id="GO:0016491">
    <property type="term" value="F:oxidoreductase activity"/>
    <property type="evidence" value="ECO:0007669"/>
    <property type="project" value="UniProtKB-KW"/>
</dbReference>
<evidence type="ECO:0000256" key="1">
    <source>
        <dbReference type="ARBA" id="ARBA00008056"/>
    </source>
</evidence>
<dbReference type="InterPro" id="IPR026992">
    <property type="entry name" value="DIOX_N"/>
</dbReference>
<gene>
    <name evidence="7" type="ORF">GH714_012000</name>
</gene>
<dbReference type="InterPro" id="IPR005123">
    <property type="entry name" value="Oxoglu/Fe-dep_dioxygenase_dom"/>
</dbReference>
<organism evidence="7 8">
    <name type="scientific">Hevea brasiliensis</name>
    <name type="common">Para rubber tree</name>
    <name type="synonym">Siphonia brasiliensis</name>
    <dbReference type="NCBI Taxonomy" id="3981"/>
    <lineage>
        <taxon>Eukaryota</taxon>
        <taxon>Viridiplantae</taxon>
        <taxon>Streptophyta</taxon>
        <taxon>Embryophyta</taxon>
        <taxon>Tracheophyta</taxon>
        <taxon>Spermatophyta</taxon>
        <taxon>Magnoliopsida</taxon>
        <taxon>eudicotyledons</taxon>
        <taxon>Gunneridae</taxon>
        <taxon>Pentapetalae</taxon>
        <taxon>rosids</taxon>
        <taxon>fabids</taxon>
        <taxon>Malpighiales</taxon>
        <taxon>Euphorbiaceae</taxon>
        <taxon>Crotonoideae</taxon>
        <taxon>Micrandreae</taxon>
        <taxon>Hevea</taxon>
    </lineage>
</organism>
<dbReference type="InterPro" id="IPR050295">
    <property type="entry name" value="Plant_2OG-oxidoreductases"/>
</dbReference>
<evidence type="ECO:0000256" key="5">
    <source>
        <dbReference type="RuleBase" id="RU003682"/>
    </source>
</evidence>
<evidence type="ECO:0000259" key="6">
    <source>
        <dbReference type="PROSITE" id="PS51471"/>
    </source>
</evidence>
<dbReference type="Gene3D" id="2.60.120.330">
    <property type="entry name" value="B-lactam Antibiotic, Isopenicillin N Synthase, Chain"/>
    <property type="match status" value="1"/>
</dbReference>
<reference evidence="7 8" key="1">
    <citation type="journal article" date="2020" name="Mol. Plant">
        <title>The Chromosome-Based Rubber Tree Genome Provides New Insights into Spurge Genome Evolution and Rubber Biosynthesis.</title>
        <authorList>
            <person name="Liu J."/>
            <person name="Shi C."/>
            <person name="Shi C.C."/>
            <person name="Li W."/>
            <person name="Zhang Q.J."/>
            <person name="Zhang Y."/>
            <person name="Li K."/>
            <person name="Lu H.F."/>
            <person name="Shi C."/>
            <person name="Zhu S.T."/>
            <person name="Xiao Z.Y."/>
            <person name="Nan H."/>
            <person name="Yue Y."/>
            <person name="Zhu X.G."/>
            <person name="Wu Y."/>
            <person name="Hong X.N."/>
            <person name="Fan G.Y."/>
            <person name="Tong Y."/>
            <person name="Zhang D."/>
            <person name="Mao C.L."/>
            <person name="Liu Y.L."/>
            <person name="Hao S.J."/>
            <person name="Liu W.Q."/>
            <person name="Lv M.Q."/>
            <person name="Zhang H.B."/>
            <person name="Liu Y."/>
            <person name="Hu-Tang G.R."/>
            <person name="Wang J.P."/>
            <person name="Wang J.H."/>
            <person name="Sun Y.H."/>
            <person name="Ni S.B."/>
            <person name="Chen W.B."/>
            <person name="Zhang X.C."/>
            <person name="Jiao Y.N."/>
            <person name="Eichler E.E."/>
            <person name="Li G.H."/>
            <person name="Liu X."/>
            <person name="Gao L.Z."/>
        </authorList>
    </citation>
    <scope>NUCLEOTIDE SEQUENCE [LARGE SCALE GENOMIC DNA]</scope>
    <source>
        <strain evidence="8">cv. GT1</strain>
        <tissue evidence="7">Leaf</tissue>
    </source>
</reference>
<dbReference type="PROSITE" id="PS51471">
    <property type="entry name" value="FE2OG_OXY"/>
    <property type="match status" value="1"/>
</dbReference>
<accession>A0A6A6MVB8</accession>
<dbReference type="Pfam" id="PF14226">
    <property type="entry name" value="DIOX_N"/>
    <property type="match status" value="1"/>
</dbReference>
<proteinExistence type="inferred from homology"/>
<sequence length="361" mass="40742">MADHPPSPPAKAEQISECLQELVANKGGEPPGRYCYKDGVGEVLDTSSLPLMKIPIIDIGLLASPTSICREELEKLHSALSSCGCFMSINHGMTSSFLDEVRLATKKFFALPMEEKQKYAREVDAMEGYGNDMILSEDQVLDWNDRLYLLASQKTRDSSDIGQKVLLILGEFITETLFEYTSKLRLITEVVLKAMARSLNLENNCFLDKYGARAIMQARFNFFPPCSRHHLVLGLKSHSDGSVITIVLQDKEVEGLQFLKDDQWFRVPIIPEALLINIGEQAEILSNGLFKSPIHRVVINPERERFSLAVFCSPDPDNEIEPVDGLVSKTRPRQYKKVKNYVGNYFQYYQRGKSPIEALKT</sequence>
<dbReference type="Proteomes" id="UP000467840">
    <property type="component" value="Chromosome 6"/>
</dbReference>
<comment type="similarity">
    <text evidence="1 5">Belongs to the iron/ascorbate-dependent oxidoreductase family.</text>
</comment>
<evidence type="ECO:0000256" key="4">
    <source>
        <dbReference type="ARBA" id="ARBA00023004"/>
    </source>
</evidence>